<dbReference type="Pfam" id="PF04738">
    <property type="entry name" value="Lant_dehydr_N"/>
    <property type="match status" value="2"/>
</dbReference>
<gene>
    <name evidence="3" type="ORF">GCM10023231_36380</name>
</gene>
<organism evidence="3 4">
    <name type="scientific">Olivibacter ginsenosidimutans</name>
    <dbReference type="NCBI Taxonomy" id="1176537"/>
    <lineage>
        <taxon>Bacteria</taxon>
        <taxon>Pseudomonadati</taxon>
        <taxon>Bacteroidota</taxon>
        <taxon>Sphingobacteriia</taxon>
        <taxon>Sphingobacteriales</taxon>
        <taxon>Sphingobacteriaceae</taxon>
        <taxon>Olivibacter</taxon>
    </lineage>
</organism>
<name>A0ABP9C2W2_9SPHI</name>
<dbReference type="Pfam" id="PF14028">
    <property type="entry name" value="Lant_dehydr_C"/>
    <property type="match status" value="1"/>
</dbReference>
<dbReference type="EMBL" id="BAABIQ010000043">
    <property type="protein sequence ID" value="GAA4804036.1"/>
    <property type="molecule type" value="Genomic_DNA"/>
</dbReference>
<dbReference type="Proteomes" id="UP001501411">
    <property type="component" value="Unassembled WGS sequence"/>
</dbReference>
<reference evidence="4" key="1">
    <citation type="journal article" date="2019" name="Int. J. Syst. Evol. Microbiol.">
        <title>The Global Catalogue of Microorganisms (GCM) 10K type strain sequencing project: providing services to taxonomists for standard genome sequencing and annotation.</title>
        <authorList>
            <consortium name="The Broad Institute Genomics Platform"/>
            <consortium name="The Broad Institute Genome Sequencing Center for Infectious Disease"/>
            <person name="Wu L."/>
            <person name="Ma J."/>
        </authorList>
    </citation>
    <scope>NUCLEOTIDE SEQUENCE [LARGE SCALE GENOMIC DNA]</scope>
    <source>
        <strain evidence="4">JCM 18200</strain>
    </source>
</reference>
<dbReference type="InterPro" id="IPR006827">
    <property type="entry name" value="Lant_deHydtase_N"/>
</dbReference>
<evidence type="ECO:0000259" key="1">
    <source>
        <dbReference type="Pfam" id="PF04738"/>
    </source>
</evidence>
<evidence type="ECO:0000313" key="3">
    <source>
        <dbReference type="EMBL" id="GAA4804036.1"/>
    </source>
</evidence>
<feature type="domain" description="Lantibiotic dehydratase N-terminal" evidence="1">
    <location>
        <begin position="246"/>
        <end position="594"/>
    </location>
</feature>
<accession>A0ABP9C2W2</accession>
<feature type="domain" description="Lantibiotic dehydratase N-terminal" evidence="1">
    <location>
        <begin position="28"/>
        <end position="225"/>
    </location>
</feature>
<evidence type="ECO:0000259" key="2">
    <source>
        <dbReference type="Pfam" id="PF14028"/>
    </source>
</evidence>
<proteinExistence type="predicted"/>
<comment type="caution">
    <text evidence="3">The sequence shown here is derived from an EMBL/GenBank/DDBJ whole genome shotgun (WGS) entry which is preliminary data.</text>
</comment>
<feature type="domain" description="Thiopeptide-type bacteriocin biosynthesis" evidence="2">
    <location>
        <begin position="676"/>
        <end position="921"/>
    </location>
</feature>
<keyword evidence="4" id="KW-1185">Reference proteome</keyword>
<evidence type="ECO:0008006" key="5">
    <source>
        <dbReference type="Google" id="ProtNLM"/>
    </source>
</evidence>
<evidence type="ECO:0000313" key="4">
    <source>
        <dbReference type="Proteomes" id="UP001501411"/>
    </source>
</evidence>
<dbReference type="NCBIfam" id="TIGR03891">
    <property type="entry name" value="thiopep_ocin"/>
    <property type="match status" value="1"/>
</dbReference>
<dbReference type="InterPro" id="IPR023809">
    <property type="entry name" value="Thiopep_bacteriocin_synth_dom"/>
</dbReference>
<sequence>MNLKLLSTALCRTPLFSYQDTLQDQWEALKKAVQISSEDFYALIKDVKSDELEHLPPKIKYACWKYFNRARFRSTPFGAFGSVSLVPLNNQEDTLILTGKPSLKNFVDWQQKDIFLKNTTEIYHKARFFLANTSFYTCGRQLRYISLTADNQFEISAIEKQEIIEFTLHLCHRALAKQQVIDRLIHHYQLDHTVIEDILIQLIAIQLLLTDLHPNIIGTDYFQRIQGMPKEHAFYALSTRQHLRGHLPINTLKVIPEAIQLIKDYLPQHQQAALQLFKQKFQQKFEYKEVPLLIALDPELGVGYNNLASSPQTDGLIETLKNAQIPDEITPHLPYTPLLQLLLNSAITREEINLERLKQHPKTQHPSPPLPNTFHALIQLSDEFVILEHAGGCTATGLLGRFTHADQAILEQCRSIANLEQTANPGCLFFDIAYQAEKKIDNINRRKAIYTYELPILSWPGSKETLSLQEILVSVRNDQILLRSKRYGKRLIPRLTTAYNYSRSDLSLYRFLCDLQHQGIQTSLNLHLKALLPGLDYYPRLTYKNLICSPQMWKVPTHLEQQDLTDSLRQLKDWLDAQNVSAYFKCGYHDQVLWFNRFSDEDLESFLLYCKGKKDLYLTEAFIPKVPPINDEYGKPYLAQQLISLYHSESIYQPINTKPIPFEQSNKSIVLPGQDWLYYEIYCDPSRSNHILTQLIRPYLKQMSKSIKQWFFIRYPIPDYHIRLRIQLRQQASLDLLISTFNQFIEDELRSGLIAAIQLKPYYRETERYGITEIETVEKCFAVESRYSLSIIQQALDSNNVYRLVIRLLTDLSTQLIFERSFWLAFIKQTADHFAQEHRFGIPSFKSINRAFLVFIQQSDQPLSTIMENHYQRTLQSIVNLLNGFEQAKQFQYIGDFIHMHVNRLFVVDQRMHEAIIYQYYLKWLLAEQKGSKHPI</sequence>
<protein>
    <recommendedName>
        <fullName evidence="5">Lantibiotic dehydratase</fullName>
    </recommendedName>
</protein>
<dbReference type="RefSeq" id="WP_345234077.1">
    <property type="nucleotide sequence ID" value="NZ_BAABIQ010000043.1"/>
</dbReference>